<accession>V9IHR6</accession>
<feature type="region of interest" description="Disordered" evidence="9">
    <location>
        <begin position="1"/>
        <end position="39"/>
    </location>
</feature>
<evidence type="ECO:0000313" key="11">
    <source>
        <dbReference type="EMBL" id="AEY60658.1"/>
    </source>
</evidence>
<proteinExistence type="evidence at transcript level"/>
<gene>
    <name evidence="11" type="ORF">ACCB09638</name>
</gene>
<dbReference type="SMART" id="SM00326">
    <property type="entry name" value="SH3"/>
    <property type="match status" value="1"/>
</dbReference>
<dbReference type="GO" id="GO:0016567">
    <property type="term" value="P:protein ubiquitination"/>
    <property type="evidence" value="ECO:0007669"/>
    <property type="project" value="UniProtKB-UniPathway"/>
</dbReference>
<evidence type="ECO:0000256" key="7">
    <source>
        <dbReference type="ARBA" id="ARBA00022786"/>
    </source>
</evidence>
<dbReference type="PANTHER" id="PTHR14167">
    <property type="entry name" value="SH3 DOMAIN-CONTAINING"/>
    <property type="match status" value="1"/>
</dbReference>
<dbReference type="GO" id="GO:0061630">
    <property type="term" value="F:ubiquitin protein ligase activity"/>
    <property type="evidence" value="ECO:0007669"/>
    <property type="project" value="UniProtKB-EC"/>
</dbReference>
<evidence type="ECO:0000256" key="5">
    <source>
        <dbReference type="ARBA" id="ARBA00022679"/>
    </source>
</evidence>
<dbReference type="InterPro" id="IPR036028">
    <property type="entry name" value="SH3-like_dom_sf"/>
</dbReference>
<comment type="pathway">
    <text evidence="2">Protein modification; protein ubiquitination.</text>
</comment>
<evidence type="ECO:0000259" key="10">
    <source>
        <dbReference type="PROSITE" id="PS50002"/>
    </source>
</evidence>
<feature type="region of interest" description="Disordered" evidence="9">
    <location>
        <begin position="164"/>
        <end position="183"/>
    </location>
</feature>
<evidence type="ECO:0000256" key="8">
    <source>
        <dbReference type="PROSITE-ProRule" id="PRU00192"/>
    </source>
</evidence>
<keyword evidence="7" id="KW-0833">Ubl conjugation pathway</keyword>
<dbReference type="EMBL" id="JR048417">
    <property type="protein sequence ID" value="AEY60658.1"/>
    <property type="molecule type" value="mRNA"/>
</dbReference>
<dbReference type="Gene3D" id="2.30.30.40">
    <property type="entry name" value="SH3 Domains"/>
    <property type="match status" value="1"/>
</dbReference>
<dbReference type="SUPFAM" id="SSF50044">
    <property type="entry name" value="SH3-domain"/>
    <property type="match status" value="1"/>
</dbReference>
<dbReference type="EC" id="2.3.2.27" evidence="3"/>
<dbReference type="AlphaFoldDB" id="V9IHR6"/>
<evidence type="ECO:0000256" key="2">
    <source>
        <dbReference type="ARBA" id="ARBA00004906"/>
    </source>
</evidence>
<evidence type="ECO:0000256" key="9">
    <source>
        <dbReference type="SAM" id="MobiDB-lite"/>
    </source>
</evidence>
<organism evidence="11">
    <name type="scientific">Apis cerana</name>
    <name type="common">Indian honeybee</name>
    <dbReference type="NCBI Taxonomy" id="7461"/>
    <lineage>
        <taxon>Eukaryota</taxon>
        <taxon>Metazoa</taxon>
        <taxon>Ecdysozoa</taxon>
        <taxon>Arthropoda</taxon>
        <taxon>Hexapoda</taxon>
        <taxon>Insecta</taxon>
        <taxon>Pterygota</taxon>
        <taxon>Neoptera</taxon>
        <taxon>Endopterygota</taxon>
        <taxon>Hymenoptera</taxon>
        <taxon>Apocrita</taxon>
        <taxon>Aculeata</taxon>
        <taxon>Apoidea</taxon>
        <taxon>Anthophila</taxon>
        <taxon>Apidae</taxon>
        <taxon>Apis</taxon>
    </lineage>
</organism>
<evidence type="ECO:0000256" key="6">
    <source>
        <dbReference type="ARBA" id="ARBA00022737"/>
    </source>
</evidence>
<evidence type="ECO:0000256" key="4">
    <source>
        <dbReference type="ARBA" id="ARBA00022443"/>
    </source>
</evidence>
<reference evidence="11" key="1">
    <citation type="submission" date="2011-11" db="EMBL/GenBank/DDBJ databases">
        <title>Decoding the brain transcriptome of the Eastern honeybee (Apis cerana) based on pyrosequencing.</title>
        <authorList>
            <person name="Sun L."/>
            <person name="Zheng H."/>
            <person name="Wang Y."/>
            <person name="Xie X."/>
            <person name="Zhu Y."/>
            <person name="Gu W."/>
            <person name="Wang S."/>
        </authorList>
    </citation>
    <scope>NUCLEOTIDE SEQUENCE</scope>
    <source>
        <tissue evidence="11">Brain</tissue>
    </source>
</reference>
<feature type="compositionally biased region" description="Polar residues" evidence="9">
    <location>
        <begin position="26"/>
        <end position="39"/>
    </location>
</feature>
<evidence type="ECO:0000256" key="3">
    <source>
        <dbReference type="ARBA" id="ARBA00012483"/>
    </source>
</evidence>
<comment type="catalytic activity">
    <reaction evidence="1">
        <text>S-ubiquitinyl-[E2 ubiquitin-conjugating enzyme]-L-cysteine + [acceptor protein]-L-lysine = [E2 ubiquitin-conjugating enzyme]-L-cysteine + N(6)-ubiquitinyl-[acceptor protein]-L-lysine.</text>
        <dbReference type="EC" id="2.3.2.27"/>
    </reaction>
</comment>
<keyword evidence="6" id="KW-0677">Repeat</keyword>
<dbReference type="PANTHER" id="PTHR14167:SF116">
    <property type="entry name" value="CAP, ISOFORM AC"/>
    <property type="match status" value="1"/>
</dbReference>
<feature type="domain" description="SH3" evidence="10">
    <location>
        <begin position="187"/>
        <end position="246"/>
    </location>
</feature>
<dbReference type="PROSITE" id="PS50002">
    <property type="entry name" value="SH3"/>
    <property type="match status" value="1"/>
</dbReference>
<protein>
    <recommendedName>
        <fullName evidence="3">RING-type E3 ubiquitin transferase</fullName>
        <ecNumber evidence="3">2.3.2.27</ecNumber>
    </recommendedName>
</protein>
<dbReference type="Pfam" id="PF14604">
    <property type="entry name" value="SH3_9"/>
    <property type="match status" value="1"/>
</dbReference>
<dbReference type="CDD" id="cd11785">
    <property type="entry name" value="SH3_SH3RF_C"/>
    <property type="match status" value="1"/>
</dbReference>
<sequence length="246" mass="27125">MQNQENSPPRYKEQNSANPLGRSHSAVMSPNISSPGKQVTLPQSLMTTTTVTGINNSGTIVTGAGSSIINEMNKNPNSILHAVASPSSTAVVSVPKNSEKQKEKKDKCVSLMRRLTNIKKSKSPPPTTYSMDNPVFEDGNSINPVHVRSNESGGMVCTPIGNHHRKSNSLDAGMGKQVKQQPTRERERVYRFRCIVPYPPNSEFELELRVGDIIYVHKKRDDGWYKGTQPRTGRTGLFPASFVEAF</sequence>
<dbReference type="InterPro" id="IPR001452">
    <property type="entry name" value="SH3_domain"/>
</dbReference>
<dbReference type="InterPro" id="IPR050384">
    <property type="entry name" value="Endophilin_SH3RF"/>
</dbReference>
<keyword evidence="4 8" id="KW-0728">SH3 domain</keyword>
<evidence type="ECO:0000256" key="1">
    <source>
        <dbReference type="ARBA" id="ARBA00000900"/>
    </source>
</evidence>
<keyword evidence="5" id="KW-0808">Transferase</keyword>
<name>V9IHR6_APICE</name>
<dbReference type="UniPathway" id="UPA00143"/>
<dbReference type="InterPro" id="IPR035816">
    <property type="entry name" value="SH3RF1/SH3RF3_SH3_4"/>
</dbReference>